<evidence type="ECO:0000313" key="14">
    <source>
        <dbReference type="EMBL" id="UUX50896.1"/>
    </source>
</evidence>
<evidence type="ECO:0000256" key="11">
    <source>
        <dbReference type="SAM" id="MobiDB-lite"/>
    </source>
</evidence>
<dbReference type="KEGG" id="naci:NUH88_04175"/>
<feature type="domain" description="CyaD-like alpha-helical hairpin" evidence="12">
    <location>
        <begin position="186"/>
        <end position="384"/>
    </location>
</feature>
<evidence type="ECO:0000259" key="13">
    <source>
        <dbReference type="Pfam" id="PF26002"/>
    </source>
</evidence>
<organism evidence="14 15">
    <name type="scientific">Nisaea acidiphila</name>
    <dbReference type="NCBI Taxonomy" id="1862145"/>
    <lineage>
        <taxon>Bacteria</taxon>
        <taxon>Pseudomonadati</taxon>
        <taxon>Pseudomonadota</taxon>
        <taxon>Alphaproteobacteria</taxon>
        <taxon>Rhodospirillales</taxon>
        <taxon>Thalassobaculaceae</taxon>
        <taxon>Nisaea</taxon>
    </lineage>
</organism>
<evidence type="ECO:0000256" key="1">
    <source>
        <dbReference type="ARBA" id="ARBA00004377"/>
    </source>
</evidence>
<keyword evidence="15" id="KW-1185">Reference proteome</keyword>
<gene>
    <name evidence="14" type="ORF">NUH88_04175</name>
</gene>
<proteinExistence type="inferred from homology"/>
<evidence type="ECO:0000256" key="9">
    <source>
        <dbReference type="RuleBase" id="RU365093"/>
    </source>
</evidence>
<keyword evidence="8 9" id="KW-0472">Membrane</keyword>
<evidence type="ECO:0000256" key="5">
    <source>
        <dbReference type="ARBA" id="ARBA00022519"/>
    </source>
</evidence>
<feature type="compositionally biased region" description="Basic and acidic residues" evidence="11">
    <location>
        <begin position="12"/>
        <end position="22"/>
    </location>
</feature>
<dbReference type="PANTHER" id="PTHR30386">
    <property type="entry name" value="MEMBRANE FUSION SUBUNIT OF EMRAB-TOLC MULTIDRUG EFFLUX PUMP"/>
    <property type="match status" value="1"/>
</dbReference>
<dbReference type="Proteomes" id="UP001060336">
    <property type="component" value="Chromosome"/>
</dbReference>
<dbReference type="InterPro" id="IPR010129">
    <property type="entry name" value="T1SS_HlyD"/>
</dbReference>
<dbReference type="PANTHER" id="PTHR30386:SF27">
    <property type="entry name" value="MEMBRANE FUSION PROTEIN (MFP) FAMILY PROTEIN"/>
    <property type="match status" value="1"/>
</dbReference>
<dbReference type="Gene3D" id="2.40.50.100">
    <property type="match status" value="1"/>
</dbReference>
<dbReference type="InterPro" id="IPR058982">
    <property type="entry name" value="Beta-barrel_AprE"/>
</dbReference>
<evidence type="ECO:0000256" key="10">
    <source>
        <dbReference type="SAM" id="Coils"/>
    </source>
</evidence>
<comment type="similarity">
    <text evidence="2 9">Belongs to the membrane fusion protein (MFP) (TC 8.A.1) family.</text>
</comment>
<evidence type="ECO:0000256" key="3">
    <source>
        <dbReference type="ARBA" id="ARBA00022448"/>
    </source>
</evidence>
<dbReference type="Pfam" id="PF26002">
    <property type="entry name" value="Beta-barrel_AprE"/>
    <property type="match status" value="1"/>
</dbReference>
<feature type="compositionally biased region" description="Basic and acidic residues" evidence="11">
    <location>
        <begin position="52"/>
        <end position="67"/>
    </location>
</feature>
<evidence type="ECO:0000259" key="12">
    <source>
        <dbReference type="Pfam" id="PF25988"/>
    </source>
</evidence>
<reference evidence="14" key="1">
    <citation type="submission" date="2022-08" db="EMBL/GenBank/DDBJ databases">
        <title>Nisaea acidiphila sp. nov., isolated from a marine algal debris and emended description of the genus Nisaea Urios et al. 2008.</title>
        <authorList>
            <person name="Kwon K."/>
        </authorList>
    </citation>
    <scope>NUCLEOTIDE SEQUENCE</scope>
    <source>
        <strain evidence="14">MEBiC11861</strain>
    </source>
</reference>
<keyword evidence="3 9" id="KW-0813">Transport</keyword>
<feature type="transmembrane region" description="Helical" evidence="9">
    <location>
        <begin position="114"/>
        <end position="135"/>
    </location>
</feature>
<evidence type="ECO:0000256" key="6">
    <source>
        <dbReference type="ARBA" id="ARBA00022692"/>
    </source>
</evidence>
<accession>A0A9J7AU68</accession>
<feature type="domain" description="AprE-like beta-barrel" evidence="13">
    <location>
        <begin position="426"/>
        <end position="534"/>
    </location>
</feature>
<feature type="region of interest" description="Disordered" evidence="11">
    <location>
        <begin position="1"/>
        <end position="88"/>
    </location>
</feature>
<keyword evidence="7 9" id="KW-1133">Transmembrane helix</keyword>
<evidence type="ECO:0000256" key="4">
    <source>
        <dbReference type="ARBA" id="ARBA00022475"/>
    </source>
</evidence>
<dbReference type="AlphaFoldDB" id="A0A9J7AU68"/>
<evidence type="ECO:0000256" key="8">
    <source>
        <dbReference type="ARBA" id="ARBA00023136"/>
    </source>
</evidence>
<comment type="subcellular location">
    <subcellularLocation>
        <location evidence="1 9">Cell inner membrane</location>
        <topology evidence="1 9">Single-pass membrane protein</topology>
    </subcellularLocation>
</comment>
<evidence type="ECO:0000256" key="2">
    <source>
        <dbReference type="ARBA" id="ARBA00009477"/>
    </source>
</evidence>
<dbReference type="InterPro" id="IPR050739">
    <property type="entry name" value="MFP"/>
</dbReference>
<protein>
    <recommendedName>
        <fullName evidence="9">Membrane fusion protein (MFP) family protein</fullName>
    </recommendedName>
</protein>
<dbReference type="NCBIfam" id="TIGR01843">
    <property type="entry name" value="type_I_hlyD"/>
    <property type="match status" value="1"/>
</dbReference>
<evidence type="ECO:0000313" key="15">
    <source>
        <dbReference type="Proteomes" id="UP001060336"/>
    </source>
</evidence>
<dbReference type="EMBL" id="CP102480">
    <property type="protein sequence ID" value="UUX50896.1"/>
    <property type="molecule type" value="Genomic_DNA"/>
</dbReference>
<feature type="coiled-coil region" evidence="10">
    <location>
        <begin position="328"/>
        <end position="384"/>
    </location>
</feature>
<keyword evidence="6 9" id="KW-0812">Transmembrane</keyword>
<feature type="compositionally biased region" description="Low complexity" evidence="11">
    <location>
        <begin position="70"/>
        <end position="81"/>
    </location>
</feature>
<dbReference type="GO" id="GO:0009306">
    <property type="term" value="P:protein secretion"/>
    <property type="evidence" value="ECO:0007669"/>
    <property type="project" value="InterPro"/>
</dbReference>
<dbReference type="GO" id="GO:0005886">
    <property type="term" value="C:plasma membrane"/>
    <property type="evidence" value="ECO:0007669"/>
    <property type="project" value="UniProtKB-SubCell"/>
</dbReference>
<dbReference type="InterPro" id="IPR006144">
    <property type="entry name" value="Secretion_HlyD_CS"/>
</dbReference>
<name>A0A9J7AU68_9PROT</name>
<dbReference type="InterPro" id="IPR059040">
    <property type="entry name" value="HH_CyaD-like"/>
</dbReference>
<sequence length="557" mass="58764">MAELARIVPKRISAEELAREGAAEGDASVHASADHPATVTPAEAGAQGSGARDARSRGTGLRRHDDQGEPSDIPIAAAPASGGDGSLGHDDLKDLHDAFLASRVEAAVAPPSRLVLALPALMALMLVLAGIWAWFGHLDIVVAAPGKIVPGGKVKVVESSLPGIVRAIHVEDGARVAAGDPLLSLDPTESGADLEKLTREWLAARLDVARHEALIGAVALAGGGGPLAPEEIFAAPDGAAEHEVAESLGVLRAEWAALMGERERAAKDAARSRATLASLRAEQAKVRAVLPLLTERVEGQRILYEKQLTQKSVYLEHEQVLLETQHQALVLESRIEEARATLASAEATAANLLLAFEAETQQSLNKARQLESAARQERIKAEDRVGRLTLAAPVAGTVTGLSVHTLGGYVQPSEALMRIVPEEDRLTVEATVTNRDIGFIEVGQSAAVKIDAFNYMRYGSIEGRVVALSADAVVPQDANKAAGAPGAATSGPQAAPQMLSYTAKIELEHEHLAVDGKDVRLVPGMSVTADLLTGERRVLEYVLQPVLRYASEGMRER</sequence>
<keyword evidence="10" id="KW-0175">Coiled coil</keyword>
<dbReference type="Gene3D" id="2.40.30.170">
    <property type="match status" value="1"/>
</dbReference>
<keyword evidence="4 9" id="KW-1003">Cell membrane</keyword>
<dbReference type="SUPFAM" id="SSF111369">
    <property type="entry name" value="HlyD-like secretion proteins"/>
    <property type="match status" value="1"/>
</dbReference>
<dbReference type="Pfam" id="PF25988">
    <property type="entry name" value="HH_CyaD"/>
    <property type="match status" value="1"/>
</dbReference>
<dbReference type="PROSITE" id="PS00543">
    <property type="entry name" value="HLYD_FAMILY"/>
    <property type="match status" value="1"/>
</dbReference>
<evidence type="ECO:0000256" key="7">
    <source>
        <dbReference type="ARBA" id="ARBA00022989"/>
    </source>
</evidence>
<dbReference type="RefSeq" id="WP_257770145.1">
    <property type="nucleotide sequence ID" value="NZ_CP102480.1"/>
</dbReference>
<dbReference type="PRINTS" id="PR01490">
    <property type="entry name" value="RTXTOXIND"/>
</dbReference>
<keyword evidence="5 9" id="KW-0997">Cell inner membrane</keyword>